<dbReference type="EMBL" id="JBELQC010000003">
    <property type="protein sequence ID" value="MFL9842259.1"/>
    <property type="molecule type" value="Genomic_DNA"/>
</dbReference>
<dbReference type="Proteomes" id="UP001629244">
    <property type="component" value="Unassembled WGS sequence"/>
</dbReference>
<gene>
    <name evidence="1" type="ORF">ABS767_14915</name>
</gene>
<sequence length="84" mass="9201">MADPDGGGTATFVVTAARCPQLLCRLVGLFAQQDRLVHSLRVDTLPRSVRASITVTGIDRDRAEIIRHKMGAIVSVRTVRLRFA</sequence>
<dbReference type="RefSeq" id="WP_408079762.1">
    <property type="nucleotide sequence ID" value="NZ_JBELQC010000003.1"/>
</dbReference>
<protein>
    <recommendedName>
        <fullName evidence="3">ACT domain-containing protein</fullName>
    </recommendedName>
</protein>
<evidence type="ECO:0008006" key="3">
    <source>
        <dbReference type="Google" id="ProtNLM"/>
    </source>
</evidence>
<proteinExistence type="predicted"/>
<comment type="caution">
    <text evidence="1">The sequence shown here is derived from an EMBL/GenBank/DDBJ whole genome shotgun (WGS) entry which is preliminary data.</text>
</comment>
<reference evidence="1 2" key="1">
    <citation type="submission" date="2024-06" db="EMBL/GenBank/DDBJ databases">
        <authorList>
            <person name="Kaempfer P."/>
            <person name="Viver T."/>
        </authorList>
    </citation>
    <scope>NUCLEOTIDE SEQUENCE [LARGE SCALE GENOMIC DNA]</scope>
    <source>
        <strain evidence="1 2">ST-64</strain>
    </source>
</reference>
<name>A0ABW8YPW0_9SPHN</name>
<keyword evidence="2" id="KW-1185">Reference proteome</keyword>
<evidence type="ECO:0000313" key="2">
    <source>
        <dbReference type="Proteomes" id="UP001629244"/>
    </source>
</evidence>
<evidence type="ECO:0000313" key="1">
    <source>
        <dbReference type="EMBL" id="MFL9842259.1"/>
    </source>
</evidence>
<organism evidence="1 2">
    <name type="scientific">Sphingomonas plantiphila</name>
    <dbReference type="NCBI Taxonomy" id="3163295"/>
    <lineage>
        <taxon>Bacteria</taxon>
        <taxon>Pseudomonadati</taxon>
        <taxon>Pseudomonadota</taxon>
        <taxon>Alphaproteobacteria</taxon>
        <taxon>Sphingomonadales</taxon>
        <taxon>Sphingomonadaceae</taxon>
        <taxon>Sphingomonas</taxon>
    </lineage>
</organism>
<accession>A0ABW8YPW0</accession>